<reference evidence="1" key="2">
    <citation type="journal article" date="2015" name="Data Brief">
        <title>Shoot transcriptome of the giant reed, Arundo donax.</title>
        <authorList>
            <person name="Barrero R.A."/>
            <person name="Guerrero F.D."/>
            <person name="Moolhuijzen P."/>
            <person name="Goolsby J.A."/>
            <person name="Tidwell J."/>
            <person name="Bellgard S.E."/>
            <person name="Bellgard M.I."/>
        </authorList>
    </citation>
    <scope>NUCLEOTIDE SEQUENCE</scope>
    <source>
        <tissue evidence="1">Shoot tissue taken approximately 20 cm above the soil surface</tissue>
    </source>
</reference>
<reference evidence="1" key="1">
    <citation type="submission" date="2014-09" db="EMBL/GenBank/DDBJ databases">
        <authorList>
            <person name="Magalhaes I.L.F."/>
            <person name="Oliveira U."/>
            <person name="Santos F.R."/>
            <person name="Vidigal T.H.D.A."/>
            <person name="Brescovit A.D."/>
            <person name="Santos A.J."/>
        </authorList>
    </citation>
    <scope>NUCLEOTIDE SEQUENCE</scope>
    <source>
        <tissue evidence="1">Shoot tissue taken approximately 20 cm above the soil surface</tissue>
    </source>
</reference>
<dbReference type="AlphaFoldDB" id="A0A0A9BVF4"/>
<accession>A0A0A9BVF4</accession>
<dbReference type="EMBL" id="GBRH01230589">
    <property type="protein sequence ID" value="JAD67306.1"/>
    <property type="molecule type" value="Transcribed_RNA"/>
</dbReference>
<proteinExistence type="predicted"/>
<sequence length="48" mass="5463">MTRLPGAGADESLNGAEGMVADLMEVEMVTSWSRGPRRRCAWWRGRRR</sequence>
<name>A0A0A9BVF4_ARUDO</name>
<organism evidence="1">
    <name type="scientific">Arundo donax</name>
    <name type="common">Giant reed</name>
    <name type="synonym">Donax arundinaceus</name>
    <dbReference type="NCBI Taxonomy" id="35708"/>
    <lineage>
        <taxon>Eukaryota</taxon>
        <taxon>Viridiplantae</taxon>
        <taxon>Streptophyta</taxon>
        <taxon>Embryophyta</taxon>
        <taxon>Tracheophyta</taxon>
        <taxon>Spermatophyta</taxon>
        <taxon>Magnoliopsida</taxon>
        <taxon>Liliopsida</taxon>
        <taxon>Poales</taxon>
        <taxon>Poaceae</taxon>
        <taxon>PACMAD clade</taxon>
        <taxon>Arundinoideae</taxon>
        <taxon>Arundineae</taxon>
        <taxon>Arundo</taxon>
    </lineage>
</organism>
<protein>
    <submittedName>
        <fullName evidence="1">Uncharacterized protein</fullName>
    </submittedName>
</protein>
<evidence type="ECO:0000313" key="1">
    <source>
        <dbReference type="EMBL" id="JAD67306.1"/>
    </source>
</evidence>